<gene>
    <name evidence="4" type="ORF">CVT24_005684</name>
</gene>
<evidence type="ECO:0000256" key="2">
    <source>
        <dbReference type="SAM" id="SignalP"/>
    </source>
</evidence>
<feature type="domain" description="DUF1996" evidence="3">
    <location>
        <begin position="32"/>
        <end position="256"/>
    </location>
</feature>
<dbReference type="PANTHER" id="PTHR43662:SF3">
    <property type="entry name" value="DOMAIN PROTEIN, PUTATIVE (AFU_ORTHOLOGUE AFUA_6G11970)-RELATED"/>
    <property type="match status" value="1"/>
</dbReference>
<name>A0A409V980_9AGAR</name>
<dbReference type="AlphaFoldDB" id="A0A409V980"/>
<dbReference type="InterPro" id="IPR018535">
    <property type="entry name" value="DUF1996"/>
</dbReference>
<feature type="compositionally biased region" description="Low complexity" evidence="1">
    <location>
        <begin position="453"/>
        <end position="471"/>
    </location>
</feature>
<proteinExistence type="predicted"/>
<feature type="chain" id="PRO_5019349895" description="DUF1996 domain-containing protein" evidence="2">
    <location>
        <begin position="17"/>
        <end position="517"/>
    </location>
</feature>
<protein>
    <recommendedName>
        <fullName evidence="3">DUF1996 domain-containing protein</fullName>
    </recommendedName>
</protein>
<evidence type="ECO:0000313" key="4">
    <source>
        <dbReference type="EMBL" id="PPQ63224.1"/>
    </source>
</evidence>
<evidence type="ECO:0000313" key="5">
    <source>
        <dbReference type="Proteomes" id="UP000284842"/>
    </source>
</evidence>
<comment type="caution">
    <text evidence="4">The sequence shown here is derived from an EMBL/GenBank/DDBJ whole genome shotgun (WGS) entry which is preliminary data.</text>
</comment>
<feature type="region of interest" description="Disordered" evidence="1">
    <location>
        <begin position="350"/>
        <end position="416"/>
    </location>
</feature>
<dbReference type="InParanoid" id="A0A409V980"/>
<feature type="compositionally biased region" description="Polar residues" evidence="1">
    <location>
        <begin position="473"/>
        <end position="484"/>
    </location>
</feature>
<dbReference type="STRING" id="181874.A0A409V980"/>
<feature type="region of interest" description="Disordered" evidence="1">
    <location>
        <begin position="453"/>
        <end position="497"/>
    </location>
</feature>
<organism evidence="4 5">
    <name type="scientific">Panaeolus cyanescens</name>
    <dbReference type="NCBI Taxonomy" id="181874"/>
    <lineage>
        <taxon>Eukaryota</taxon>
        <taxon>Fungi</taxon>
        <taxon>Dikarya</taxon>
        <taxon>Basidiomycota</taxon>
        <taxon>Agaricomycotina</taxon>
        <taxon>Agaricomycetes</taxon>
        <taxon>Agaricomycetidae</taxon>
        <taxon>Agaricales</taxon>
        <taxon>Agaricineae</taxon>
        <taxon>Galeropsidaceae</taxon>
        <taxon>Panaeolus</taxon>
    </lineage>
</organism>
<dbReference type="Proteomes" id="UP000284842">
    <property type="component" value="Unassembled WGS sequence"/>
</dbReference>
<dbReference type="PANTHER" id="PTHR43662">
    <property type="match status" value="1"/>
</dbReference>
<dbReference type="Pfam" id="PF09362">
    <property type="entry name" value="DUF1996"/>
    <property type="match status" value="1"/>
</dbReference>
<keyword evidence="2" id="KW-0732">Signal</keyword>
<feature type="compositionally biased region" description="Basic residues" evidence="1">
    <location>
        <begin position="485"/>
        <end position="497"/>
    </location>
</feature>
<evidence type="ECO:0000259" key="3">
    <source>
        <dbReference type="Pfam" id="PF09362"/>
    </source>
</evidence>
<feature type="signal peptide" evidence="2">
    <location>
        <begin position="1"/>
        <end position="16"/>
    </location>
</feature>
<reference evidence="4 5" key="1">
    <citation type="journal article" date="2018" name="Evol. Lett.">
        <title>Horizontal gene cluster transfer increased hallucinogenic mushroom diversity.</title>
        <authorList>
            <person name="Reynolds H.T."/>
            <person name="Vijayakumar V."/>
            <person name="Gluck-Thaler E."/>
            <person name="Korotkin H.B."/>
            <person name="Matheny P.B."/>
            <person name="Slot J.C."/>
        </authorList>
    </citation>
    <scope>NUCLEOTIDE SEQUENCE [LARGE SCALE GENOMIC DNA]</scope>
    <source>
        <strain evidence="4 5">2629</strain>
    </source>
</reference>
<accession>A0A409V980</accession>
<dbReference type="EMBL" id="NHTK01006128">
    <property type="protein sequence ID" value="PPQ63224.1"/>
    <property type="molecule type" value="Genomic_DNA"/>
</dbReference>
<sequence length="517" mass="55210">MKSLFTLPSLALAANAYWLMGIENIITTERIDPVVSPGKVASHVHSVLGGSNFRLSTNTSFLRQSECSSIPIPQDKSAYWFPHLYFQWNNGSFSSLNAGAVIDTPGTTTAFPDDFRMLSGDPTLRTYDPNSFAQQAVTYICLDFNGVSSKWNFLPPIACPDGIRAQVNFPSCWDGKNLDSPDHKSHVAFLSGGPDSGSCSDPKFPVTLPRIFLEVYWYSNDFASVRSQARNTTQPFVFSYGDPTGYGYHADFINGWDHGVLQNAVDNCHCNPYGDATCCVEQGIFDMNQGKNCRITKALDEQTTGTLLRLPGNNPVQPEGQRATIFAADSTPALIAPIFAYTGSTPTATGTVVGPGQTNAPGTSAPSSPTSSATPTSAPASSSTSISSTTSSTPSSTTRTSTTSARPTTTSTFGFPIPTFSTPTFSFPSFTFPRFPTPHAELATPAASLAAEPTPAKADSPAAAVAPAAPASNEKSGSDSGTCSSKKRRAMSMEKHRRRETFDLHAHARRYEGFGTL</sequence>
<dbReference type="OrthoDB" id="74764at2759"/>
<evidence type="ECO:0000256" key="1">
    <source>
        <dbReference type="SAM" id="MobiDB-lite"/>
    </source>
</evidence>
<keyword evidence="5" id="KW-1185">Reference proteome</keyword>